<gene>
    <name evidence="6 7 8" type="primary">LOC108077720</name>
</gene>
<dbReference type="GO" id="GO:0043226">
    <property type="term" value="C:organelle"/>
    <property type="evidence" value="ECO:0007669"/>
    <property type="project" value="UniProtKB-ARBA"/>
</dbReference>
<feature type="domain" description="EF-hand" evidence="4">
    <location>
        <begin position="81"/>
        <end position="116"/>
    </location>
</feature>
<evidence type="ECO:0000259" key="4">
    <source>
        <dbReference type="PROSITE" id="PS50222"/>
    </source>
</evidence>
<dbReference type="SUPFAM" id="SSF47473">
    <property type="entry name" value="EF-hand"/>
    <property type="match status" value="1"/>
</dbReference>
<keyword evidence="1" id="KW-0677">Repeat</keyword>
<dbReference type="Proteomes" id="UP001652661">
    <property type="component" value="Chromosome 3R"/>
</dbReference>
<dbReference type="PROSITE" id="PS50222">
    <property type="entry name" value="EF_HAND_2"/>
    <property type="match status" value="1"/>
</dbReference>
<evidence type="ECO:0000256" key="3">
    <source>
        <dbReference type="SAM" id="MobiDB-lite"/>
    </source>
</evidence>
<protein>
    <submittedName>
        <fullName evidence="6 7">Calmodulin</fullName>
    </submittedName>
</protein>
<dbReference type="OrthoDB" id="429467at2759"/>
<keyword evidence="5" id="KW-1185">Reference proteome</keyword>
<dbReference type="CDD" id="cd00051">
    <property type="entry name" value="EFh"/>
    <property type="match status" value="1"/>
</dbReference>
<accession>A0A6P4IUW7</accession>
<keyword evidence="2" id="KW-0106">Calcium</keyword>
<organism evidence="5 8">
    <name type="scientific">Drosophila kikkawai</name>
    <name type="common">Fruit fly</name>
    <dbReference type="NCBI Taxonomy" id="30033"/>
    <lineage>
        <taxon>Eukaryota</taxon>
        <taxon>Metazoa</taxon>
        <taxon>Ecdysozoa</taxon>
        <taxon>Arthropoda</taxon>
        <taxon>Hexapoda</taxon>
        <taxon>Insecta</taxon>
        <taxon>Pterygota</taxon>
        <taxon>Neoptera</taxon>
        <taxon>Endopterygota</taxon>
        <taxon>Diptera</taxon>
        <taxon>Brachycera</taxon>
        <taxon>Muscomorpha</taxon>
        <taxon>Ephydroidea</taxon>
        <taxon>Drosophilidae</taxon>
        <taxon>Drosophila</taxon>
        <taxon>Sophophora</taxon>
    </lineage>
</organism>
<dbReference type="Pfam" id="PF13405">
    <property type="entry name" value="EF-hand_6"/>
    <property type="match status" value="1"/>
</dbReference>
<evidence type="ECO:0000256" key="2">
    <source>
        <dbReference type="ARBA" id="ARBA00022837"/>
    </source>
</evidence>
<evidence type="ECO:0000313" key="7">
    <source>
        <dbReference type="RefSeq" id="XP_017026662.1"/>
    </source>
</evidence>
<dbReference type="InterPro" id="IPR018247">
    <property type="entry name" value="EF_Hand_1_Ca_BS"/>
</dbReference>
<feature type="region of interest" description="Disordered" evidence="3">
    <location>
        <begin position="1"/>
        <end position="37"/>
    </location>
</feature>
<dbReference type="InterPro" id="IPR050403">
    <property type="entry name" value="Myosin_RLC"/>
</dbReference>
<dbReference type="RefSeq" id="XP_017026660.1">
    <property type="nucleotide sequence ID" value="XM_017171171.1"/>
</dbReference>
<dbReference type="InterPro" id="IPR002048">
    <property type="entry name" value="EF_hand_dom"/>
</dbReference>
<dbReference type="SMART" id="SM00054">
    <property type="entry name" value="EFh"/>
    <property type="match status" value="1"/>
</dbReference>
<evidence type="ECO:0000313" key="6">
    <source>
        <dbReference type="RefSeq" id="XP_017026660.1"/>
    </source>
</evidence>
<reference evidence="6 7" key="1">
    <citation type="submission" date="2025-04" db="UniProtKB">
        <authorList>
            <consortium name="RefSeq"/>
        </authorList>
    </citation>
    <scope>IDENTIFICATION</scope>
</reference>
<evidence type="ECO:0000313" key="5">
    <source>
        <dbReference type="Proteomes" id="UP001652661"/>
    </source>
</evidence>
<name>A0A6P4IUW7_DROKI</name>
<dbReference type="RefSeq" id="XP_017026662.1">
    <property type="nucleotide sequence ID" value="XM_017171173.1"/>
</dbReference>
<evidence type="ECO:0000256" key="1">
    <source>
        <dbReference type="ARBA" id="ARBA00022737"/>
    </source>
</evidence>
<dbReference type="RefSeq" id="XP_017026663.1">
    <property type="nucleotide sequence ID" value="XM_017171174.1"/>
</dbReference>
<dbReference type="AlphaFoldDB" id="A0A6P4IUW7"/>
<dbReference type="InterPro" id="IPR011992">
    <property type="entry name" value="EF-hand-dom_pair"/>
</dbReference>
<dbReference type="FunFam" id="1.10.238.10:FF:000178">
    <property type="entry name" value="Calmodulin-2 A"/>
    <property type="match status" value="1"/>
</dbReference>
<dbReference type="PANTHER" id="PTHR23049">
    <property type="entry name" value="MYOSIN REGULATORY LIGHT CHAIN 2"/>
    <property type="match status" value="1"/>
</dbReference>
<dbReference type="Gene3D" id="1.10.238.10">
    <property type="entry name" value="EF-hand"/>
    <property type="match status" value="2"/>
</dbReference>
<dbReference type="PROSITE" id="PS00018">
    <property type="entry name" value="EF_HAND_1"/>
    <property type="match status" value="1"/>
</dbReference>
<dbReference type="GeneID" id="108077720"/>
<sequence>MSMDPSVSFEDLERRRRRTSSARKQSQTPQPPSHLADSEAMAVINEIFNPTLKLPESSGHYTLPEEMTADDQVAPHDLDIAKLAELKEVFSLFDTDCDGLISKDDLRFTYTALGNEPNEQLLEQMMEEAKEPLDYEAFVRLMSRRTQELDPEDVLLEAWSKWDDHGTGKIEERKIYEELTNYGDKMTLNEAKEALSHAPMAKPKSLEEPPMIDYPAFCRMLGGMRKRKGE</sequence>
<proteinExistence type="predicted"/>
<dbReference type="GO" id="GO:0005509">
    <property type="term" value="F:calcium ion binding"/>
    <property type="evidence" value="ECO:0007669"/>
    <property type="project" value="InterPro"/>
</dbReference>
<evidence type="ECO:0000313" key="8">
    <source>
        <dbReference type="RefSeq" id="XP_017026663.1"/>
    </source>
</evidence>